<evidence type="ECO:0000313" key="1">
    <source>
        <dbReference type="EMBL" id="MDE1206151.1"/>
    </source>
</evidence>
<dbReference type="PROSITE" id="PS51257">
    <property type="entry name" value="PROKAR_LIPOPROTEIN"/>
    <property type="match status" value="1"/>
</dbReference>
<dbReference type="Proteomes" id="UP001149303">
    <property type="component" value="Unassembled WGS sequence"/>
</dbReference>
<protein>
    <recommendedName>
        <fullName evidence="3">Lipoprotein</fullName>
    </recommendedName>
</protein>
<evidence type="ECO:0008006" key="3">
    <source>
        <dbReference type="Google" id="ProtNLM"/>
    </source>
</evidence>
<accession>A0A9X4ELG7</accession>
<name>A0A9X4ELG7_9FLAO</name>
<dbReference type="AlphaFoldDB" id="A0A9X4ELG7"/>
<evidence type="ECO:0000313" key="2">
    <source>
        <dbReference type="Proteomes" id="UP001149303"/>
    </source>
</evidence>
<gene>
    <name evidence="1" type="ORF">LCI24_05010</name>
</gene>
<reference evidence="1" key="1">
    <citation type="submission" date="2021-09" db="EMBL/GenBank/DDBJ databases">
        <authorList>
            <person name="Smyrli M."/>
        </authorList>
    </citation>
    <scope>NUCLEOTIDE SEQUENCE</scope>
    <source>
        <strain evidence="1">LAR25</strain>
    </source>
</reference>
<dbReference type="RefSeq" id="WP_274639436.1">
    <property type="nucleotide sequence ID" value="NZ_JAIWJY010000003.1"/>
</dbReference>
<sequence length="638" mass="72848">MKKTFQLLILCLFLSFTSCKTLIKIINRYYPPLSTTDQQIISIEQNLALIDSINPNVGVHINKNVLDEYLPIEIKKLAENASDKTIEIRKFEPKLYFEKQAIQIKADFVFYLSEYEVSIQGKLLGFSSLSTNRDSLYVRNAFKTLSIKKIEFKNKPTLKEIVLAKLIKPIFDNFITNINGEMLKKPSVVYLGWKEALKFDPKNIFKGQTTQVTSSIQIINRYLKHSLILVDEEGISIILEISDKKEPYNVDKVTNSTNTIGVNKLFKKYKNEFKIIWNSSFEELNRNTEISLSINKSVLSSIFNKAFSKNFQVSSKLKNKKEKFSSKVEVEKSKINCQKVREPFKYKRYKRDKCDWSCMKTATVGICPLCKKVKVEDPVCVTTRTACNAKEETKVAADNLKYETERAAHNVIQETKVAACDVVREANNFLALGKLSGHTSGIGEVNIDFNRFHFSNDLSSLDISYSGKVNYKLNSKLNIQPMDLGYVFLCQLNYFKSTSSKISAELKQQTTALKLTTKKEDDNLIITTKIEPVKFKAIINPSPLHEMFKDPKFFGSCSVFYGFLGWASGTAAIANVFDFIKLSPEAELILMGKVNGQHQLDKIESKIKPIKFKINSGTDMKADIYWSEKSIDFIHIRE</sequence>
<organism evidence="1 2">
    <name type="scientific">Tenacibaculum larymnensis</name>
    <dbReference type="NCBI Taxonomy" id="2878201"/>
    <lineage>
        <taxon>Bacteria</taxon>
        <taxon>Pseudomonadati</taxon>
        <taxon>Bacteroidota</taxon>
        <taxon>Flavobacteriia</taxon>
        <taxon>Flavobacteriales</taxon>
        <taxon>Flavobacteriaceae</taxon>
        <taxon>Tenacibaculum</taxon>
    </lineage>
</organism>
<comment type="caution">
    <text evidence="1">The sequence shown here is derived from an EMBL/GenBank/DDBJ whole genome shotgun (WGS) entry which is preliminary data.</text>
</comment>
<keyword evidence="2" id="KW-1185">Reference proteome</keyword>
<proteinExistence type="predicted"/>
<dbReference type="EMBL" id="JAIWJY010000003">
    <property type="protein sequence ID" value="MDE1206151.1"/>
    <property type="molecule type" value="Genomic_DNA"/>
</dbReference>